<keyword evidence="1" id="KW-0472">Membrane</keyword>
<accession>A0ABU6UWQ9</accession>
<evidence type="ECO:0000313" key="2">
    <source>
        <dbReference type="EMBL" id="MED6164935.1"/>
    </source>
</evidence>
<dbReference type="Proteomes" id="UP001341840">
    <property type="component" value="Unassembled WGS sequence"/>
</dbReference>
<protein>
    <submittedName>
        <fullName evidence="2">Uncharacterized protein</fullName>
    </submittedName>
</protein>
<keyword evidence="3" id="KW-1185">Reference proteome</keyword>
<organism evidence="2 3">
    <name type="scientific">Stylosanthes scabra</name>
    <dbReference type="NCBI Taxonomy" id="79078"/>
    <lineage>
        <taxon>Eukaryota</taxon>
        <taxon>Viridiplantae</taxon>
        <taxon>Streptophyta</taxon>
        <taxon>Embryophyta</taxon>
        <taxon>Tracheophyta</taxon>
        <taxon>Spermatophyta</taxon>
        <taxon>Magnoliopsida</taxon>
        <taxon>eudicotyledons</taxon>
        <taxon>Gunneridae</taxon>
        <taxon>Pentapetalae</taxon>
        <taxon>rosids</taxon>
        <taxon>fabids</taxon>
        <taxon>Fabales</taxon>
        <taxon>Fabaceae</taxon>
        <taxon>Papilionoideae</taxon>
        <taxon>50 kb inversion clade</taxon>
        <taxon>dalbergioids sensu lato</taxon>
        <taxon>Dalbergieae</taxon>
        <taxon>Pterocarpus clade</taxon>
        <taxon>Stylosanthes</taxon>
    </lineage>
</organism>
<name>A0ABU6UWQ9_9FABA</name>
<dbReference type="EMBL" id="JASCZI010122960">
    <property type="protein sequence ID" value="MED6164935.1"/>
    <property type="molecule type" value="Genomic_DNA"/>
</dbReference>
<comment type="caution">
    <text evidence="2">The sequence shown here is derived from an EMBL/GenBank/DDBJ whole genome shotgun (WGS) entry which is preliminary data.</text>
</comment>
<proteinExistence type="predicted"/>
<feature type="non-terminal residue" evidence="2">
    <location>
        <position position="1"/>
    </location>
</feature>
<keyword evidence="1" id="KW-1133">Transmembrane helix</keyword>
<sequence>SPSLLQSDDYSSFSPLLILASFAFLNHFHSKSNLSRAEILEQMMKSLVFALPTGSEFLNLKIGFRCRGIRTSYENVNEVINKKGVTKLAPS</sequence>
<reference evidence="2 3" key="1">
    <citation type="journal article" date="2023" name="Plants (Basel)">
        <title>Bridging the Gap: Combining Genomics and Transcriptomics Approaches to Understand Stylosanthes scabra, an Orphan Legume from the Brazilian Caatinga.</title>
        <authorList>
            <person name="Ferreira-Neto J.R.C."/>
            <person name="da Silva M.D."/>
            <person name="Binneck E."/>
            <person name="de Melo N.F."/>
            <person name="da Silva R.H."/>
            <person name="de Melo A.L.T.M."/>
            <person name="Pandolfi V."/>
            <person name="Bustamante F.O."/>
            <person name="Brasileiro-Vidal A.C."/>
            <person name="Benko-Iseppon A.M."/>
        </authorList>
    </citation>
    <scope>NUCLEOTIDE SEQUENCE [LARGE SCALE GENOMIC DNA]</scope>
    <source>
        <tissue evidence="2">Leaves</tissue>
    </source>
</reference>
<gene>
    <name evidence="2" type="ORF">PIB30_094915</name>
</gene>
<feature type="transmembrane region" description="Helical" evidence="1">
    <location>
        <begin position="12"/>
        <end position="28"/>
    </location>
</feature>
<keyword evidence="1" id="KW-0812">Transmembrane</keyword>
<evidence type="ECO:0000313" key="3">
    <source>
        <dbReference type="Proteomes" id="UP001341840"/>
    </source>
</evidence>
<evidence type="ECO:0000256" key="1">
    <source>
        <dbReference type="SAM" id="Phobius"/>
    </source>
</evidence>